<evidence type="ECO:0000313" key="3">
    <source>
        <dbReference type="Proteomes" id="UP000568839"/>
    </source>
</evidence>
<keyword evidence="1" id="KW-0812">Transmembrane</keyword>
<comment type="caution">
    <text evidence="2">The sequence shown here is derived from an EMBL/GenBank/DDBJ whole genome shotgun (WGS) entry which is preliminary data.</text>
</comment>
<sequence length="132" mass="15698">MEALTFRRTETYTFIIIPVLSWLQTSPKFDIHAYERYKKNTEIEVINIDVFVLIAFFNPIITLMLGFIIGNLMQTKPYKWVAGIIVTVLFFLFIVMINHLSFDTWQTWLYFAIYLITMMAGIQLSAFIRKFY</sequence>
<dbReference type="EMBL" id="JACHHJ010000001">
    <property type="protein sequence ID" value="MBB6448129.1"/>
    <property type="molecule type" value="Genomic_DNA"/>
</dbReference>
<dbReference type="Proteomes" id="UP000568839">
    <property type="component" value="Unassembled WGS sequence"/>
</dbReference>
<proteinExistence type="predicted"/>
<dbReference type="AlphaFoldDB" id="A0A841PHA5"/>
<keyword evidence="3" id="KW-1185">Reference proteome</keyword>
<keyword evidence="1" id="KW-0472">Membrane</keyword>
<feature type="transmembrane region" description="Helical" evidence="1">
    <location>
        <begin position="108"/>
        <end position="128"/>
    </location>
</feature>
<keyword evidence="1" id="KW-1133">Transmembrane helix</keyword>
<gene>
    <name evidence="2" type="ORF">HNR44_000078</name>
</gene>
<dbReference type="RefSeq" id="WP_184402159.1">
    <property type="nucleotide sequence ID" value="NZ_JACHHJ010000001.1"/>
</dbReference>
<accession>A0A841PHA5</accession>
<organism evidence="2 3">
    <name type="scientific">Geomicrobium halophilum</name>
    <dbReference type="NCBI Taxonomy" id="549000"/>
    <lineage>
        <taxon>Bacteria</taxon>
        <taxon>Bacillati</taxon>
        <taxon>Bacillota</taxon>
        <taxon>Bacilli</taxon>
        <taxon>Bacillales</taxon>
        <taxon>Geomicrobium</taxon>
    </lineage>
</organism>
<feature type="transmembrane region" description="Helical" evidence="1">
    <location>
        <begin position="50"/>
        <end position="73"/>
    </location>
</feature>
<name>A0A841PHA5_9BACL</name>
<evidence type="ECO:0000313" key="2">
    <source>
        <dbReference type="EMBL" id="MBB6448129.1"/>
    </source>
</evidence>
<protein>
    <submittedName>
        <fullName evidence="2">Sterol desaturase/sphingolipid hydroxylase (Fatty acid hydroxylase superfamily)</fullName>
    </submittedName>
</protein>
<feature type="transmembrane region" description="Helical" evidence="1">
    <location>
        <begin position="80"/>
        <end position="102"/>
    </location>
</feature>
<reference evidence="2 3" key="1">
    <citation type="submission" date="2020-08" db="EMBL/GenBank/DDBJ databases">
        <title>Genomic Encyclopedia of Type Strains, Phase IV (KMG-IV): sequencing the most valuable type-strain genomes for metagenomic binning, comparative biology and taxonomic classification.</title>
        <authorList>
            <person name="Goeker M."/>
        </authorList>
    </citation>
    <scope>NUCLEOTIDE SEQUENCE [LARGE SCALE GENOMIC DNA]</scope>
    <source>
        <strain evidence="2 3">DSM 21769</strain>
    </source>
</reference>
<evidence type="ECO:0000256" key="1">
    <source>
        <dbReference type="SAM" id="Phobius"/>
    </source>
</evidence>